<dbReference type="EMBL" id="JBJJXI010000097">
    <property type="protein sequence ID" value="KAL3393434.1"/>
    <property type="molecule type" value="Genomic_DNA"/>
</dbReference>
<proteinExistence type="predicted"/>
<sequence length="107" mass="12138">MAATEIDEWLFGKDLSEKLKHPKVTGQDVSTLAKKVSAQNYSKNRKSPPRYLNKKTTISASGQKDQASSSKSNRVKNQYNTTPRRSTTYKSGQSNQGYHKNHYSRKN</sequence>
<comment type="caution">
    <text evidence="2">The sequence shown here is derived from an EMBL/GenBank/DDBJ whole genome shotgun (WGS) entry which is preliminary data.</text>
</comment>
<reference evidence="2 3" key="1">
    <citation type="journal article" date="2024" name="bioRxiv">
        <title>A reference genome for Trichogramma kaykai: A tiny desert-dwelling parasitoid wasp with competing sex-ratio distorters.</title>
        <authorList>
            <person name="Culotta J."/>
            <person name="Lindsey A.R."/>
        </authorList>
    </citation>
    <scope>NUCLEOTIDE SEQUENCE [LARGE SCALE GENOMIC DNA]</scope>
    <source>
        <strain evidence="2 3">KSX58</strain>
    </source>
</reference>
<organism evidence="2 3">
    <name type="scientific">Trichogramma kaykai</name>
    <dbReference type="NCBI Taxonomy" id="54128"/>
    <lineage>
        <taxon>Eukaryota</taxon>
        <taxon>Metazoa</taxon>
        <taxon>Ecdysozoa</taxon>
        <taxon>Arthropoda</taxon>
        <taxon>Hexapoda</taxon>
        <taxon>Insecta</taxon>
        <taxon>Pterygota</taxon>
        <taxon>Neoptera</taxon>
        <taxon>Endopterygota</taxon>
        <taxon>Hymenoptera</taxon>
        <taxon>Apocrita</taxon>
        <taxon>Proctotrupomorpha</taxon>
        <taxon>Chalcidoidea</taxon>
        <taxon>Trichogrammatidae</taxon>
        <taxon>Trichogramma</taxon>
    </lineage>
</organism>
<dbReference type="Proteomes" id="UP001627154">
    <property type="component" value="Unassembled WGS sequence"/>
</dbReference>
<dbReference type="AlphaFoldDB" id="A0ABD2WKY7"/>
<feature type="compositionally biased region" description="Polar residues" evidence="1">
    <location>
        <begin position="54"/>
        <end position="98"/>
    </location>
</feature>
<accession>A0ABD2WKY7</accession>
<name>A0ABD2WKY7_9HYME</name>
<evidence type="ECO:0000313" key="3">
    <source>
        <dbReference type="Proteomes" id="UP001627154"/>
    </source>
</evidence>
<gene>
    <name evidence="2" type="ORF">TKK_012115</name>
</gene>
<protein>
    <submittedName>
        <fullName evidence="2">Uncharacterized protein</fullName>
    </submittedName>
</protein>
<evidence type="ECO:0000256" key="1">
    <source>
        <dbReference type="SAM" id="MobiDB-lite"/>
    </source>
</evidence>
<evidence type="ECO:0000313" key="2">
    <source>
        <dbReference type="EMBL" id="KAL3393434.1"/>
    </source>
</evidence>
<keyword evidence="3" id="KW-1185">Reference proteome</keyword>
<feature type="region of interest" description="Disordered" evidence="1">
    <location>
        <begin position="23"/>
        <end position="107"/>
    </location>
</feature>